<dbReference type="FunFam" id="1.10.600.10:FF:000007">
    <property type="entry name" value="Isoprene synthase, chloroplastic"/>
    <property type="match status" value="1"/>
</dbReference>
<keyword evidence="3" id="KW-0456">Lyase</keyword>
<dbReference type="InterPro" id="IPR044814">
    <property type="entry name" value="Terpene_cyclase_plant_C1"/>
</dbReference>
<keyword evidence="2" id="KW-0460">Magnesium</keyword>
<evidence type="ECO:0000313" key="6">
    <source>
        <dbReference type="EMBL" id="QIJ58477.1"/>
    </source>
</evidence>
<evidence type="ECO:0000256" key="2">
    <source>
        <dbReference type="ARBA" id="ARBA00022842"/>
    </source>
</evidence>
<dbReference type="InterPro" id="IPR008930">
    <property type="entry name" value="Terpenoid_cyclase/PrenylTrfase"/>
</dbReference>
<dbReference type="InterPro" id="IPR001906">
    <property type="entry name" value="Terpene_synth_N"/>
</dbReference>
<organism evidence="6">
    <name type="scientific">Phalaenopsis bellina</name>
    <dbReference type="NCBI Taxonomy" id="212058"/>
    <lineage>
        <taxon>Eukaryota</taxon>
        <taxon>Viridiplantae</taxon>
        <taxon>Streptophyta</taxon>
        <taxon>Embryophyta</taxon>
        <taxon>Tracheophyta</taxon>
        <taxon>Spermatophyta</taxon>
        <taxon>Magnoliopsida</taxon>
        <taxon>Liliopsida</taxon>
        <taxon>Asparagales</taxon>
        <taxon>Orchidaceae</taxon>
        <taxon>Epidendroideae</taxon>
        <taxon>Vandeae</taxon>
        <taxon>Aeridinae</taxon>
        <taxon>Phalaenopsis</taxon>
    </lineage>
</organism>
<dbReference type="InterPro" id="IPR034741">
    <property type="entry name" value="Terpene_cyclase-like_1_C"/>
</dbReference>
<name>A0A6G7NUI0_9ASPA</name>
<dbReference type="CDD" id="cd00684">
    <property type="entry name" value="Terpene_cyclase_plant_C1"/>
    <property type="match status" value="1"/>
</dbReference>
<dbReference type="SUPFAM" id="SSF48576">
    <property type="entry name" value="Terpenoid synthases"/>
    <property type="match status" value="1"/>
</dbReference>
<reference evidence="6" key="1">
    <citation type="submission" date="2019-07" db="EMBL/GenBank/DDBJ databases">
        <authorList>
            <person name="Mus A.A."/>
            <person name="Rusdi N.A."/>
        </authorList>
    </citation>
    <scope>NUCLEOTIDE SEQUENCE</scope>
</reference>
<keyword evidence="1" id="KW-0479">Metal-binding</keyword>
<dbReference type="PANTHER" id="PTHR31225">
    <property type="entry name" value="OS04G0344100 PROTEIN-RELATED"/>
    <property type="match status" value="1"/>
</dbReference>
<protein>
    <submittedName>
        <fullName evidence="6">Terpene synthase</fullName>
    </submittedName>
</protein>
<dbReference type="PANTHER" id="PTHR31225:SF93">
    <property type="entry name" value="ALPHA-HUMULENE_(-)-(E)-BETA-CARYOPHYLLENE SYNTHASE"/>
    <property type="match status" value="1"/>
</dbReference>
<accession>A0A6G7NUI0</accession>
<dbReference type="SUPFAM" id="SSF48239">
    <property type="entry name" value="Terpenoid cyclases/Protein prenyltransferases"/>
    <property type="match status" value="1"/>
</dbReference>
<feature type="domain" description="Terpene synthase metal-binding" evidence="5">
    <location>
        <begin position="252"/>
        <end position="490"/>
    </location>
</feature>
<dbReference type="AlphaFoldDB" id="A0A6G7NUI0"/>
<dbReference type="GO" id="GO:0000287">
    <property type="term" value="F:magnesium ion binding"/>
    <property type="evidence" value="ECO:0007669"/>
    <property type="project" value="InterPro"/>
</dbReference>
<dbReference type="InterPro" id="IPR005630">
    <property type="entry name" value="Terpene_synthase_metal-bd"/>
</dbReference>
<gene>
    <name evidence="6" type="primary">TPS</name>
</gene>
<dbReference type="SFLD" id="SFLDG01019">
    <property type="entry name" value="Terpene_Cyclase_Like_1_C_Termi"/>
    <property type="match status" value="1"/>
</dbReference>
<sequence length="559" mass="65158">MEIQPSSQLGHEEVERHSVDYHPNIWEDFFIKNPPVSPKKLAFVKLRNDELKTEVRKMLVDATDTLQSLELIDRIQRLGVAYHFEKEINEQLLRIHNTYFDSNDLYAVALHFRILRQQRYHISCDVFEKFCDEKGEFRCSLSSNVNALLSLYEAAYLSLPGEEILDKAKIFSKPLLETSLRNLEMPLAMMVSAALDVPLVRRVDRPRTRLYLSIYEKDSLFYKLLLDFAKLDFFILQTLYQEEVRSLSIWWRDLGLAKCFPFSRDRIVELSFWSISIHHEPFLSGVRNMVTKLLALLSPTDDIYDNYGTIEELELFTNAIKSWEIGAVSMLPKYMQPCFLAFHKIINEFEIELEQEQYSSRVKHLIKEIKKMAQAFYEEAKWCSELYVPKLKDHLKASLVTAGHSTMSCASYMAMTEDIPENLFEWVTSMPPIMTSSSLIGRVMNDLASCDFDQSNRQVASTVQCYMVEHKSSKEEARMKLMEMVEEGWKIINREFMFSTISIALMQTIINITNFNVLVYKDNDHYTNSNTIMKDYITDVLVETVELDLQKSLLSTIST</sequence>
<evidence type="ECO:0000256" key="1">
    <source>
        <dbReference type="ARBA" id="ARBA00022723"/>
    </source>
</evidence>
<dbReference type="GO" id="GO:0016102">
    <property type="term" value="P:diterpenoid biosynthetic process"/>
    <property type="evidence" value="ECO:0007669"/>
    <property type="project" value="InterPro"/>
</dbReference>
<dbReference type="SMR" id="A0A6G7NUI0"/>
<dbReference type="Gene3D" id="1.10.600.10">
    <property type="entry name" value="Farnesyl Diphosphate Synthase"/>
    <property type="match status" value="1"/>
</dbReference>
<dbReference type="GO" id="GO:0010333">
    <property type="term" value="F:terpene synthase activity"/>
    <property type="evidence" value="ECO:0007669"/>
    <property type="project" value="InterPro"/>
</dbReference>
<dbReference type="InterPro" id="IPR050148">
    <property type="entry name" value="Terpene_synthase-like"/>
</dbReference>
<dbReference type="InterPro" id="IPR036965">
    <property type="entry name" value="Terpene_synth_N_sf"/>
</dbReference>
<dbReference type="Gene3D" id="1.50.10.130">
    <property type="entry name" value="Terpene synthase, N-terminal domain"/>
    <property type="match status" value="1"/>
</dbReference>
<dbReference type="FunFam" id="1.50.10.130:FF:000001">
    <property type="entry name" value="Isoprene synthase, chloroplastic"/>
    <property type="match status" value="1"/>
</dbReference>
<feature type="domain" description="Terpene synthase N-terminal" evidence="4">
    <location>
        <begin position="25"/>
        <end position="195"/>
    </location>
</feature>
<dbReference type="SFLD" id="SFLDS00005">
    <property type="entry name" value="Isoprenoid_Synthase_Type_I"/>
    <property type="match status" value="1"/>
</dbReference>
<proteinExistence type="evidence at transcript level"/>
<evidence type="ECO:0000256" key="3">
    <source>
        <dbReference type="ARBA" id="ARBA00023239"/>
    </source>
</evidence>
<evidence type="ECO:0000259" key="4">
    <source>
        <dbReference type="Pfam" id="PF01397"/>
    </source>
</evidence>
<dbReference type="Pfam" id="PF01397">
    <property type="entry name" value="Terpene_synth"/>
    <property type="match status" value="1"/>
</dbReference>
<evidence type="ECO:0000259" key="5">
    <source>
        <dbReference type="Pfam" id="PF03936"/>
    </source>
</evidence>
<dbReference type="EMBL" id="MN240489">
    <property type="protein sequence ID" value="QIJ58477.1"/>
    <property type="molecule type" value="mRNA"/>
</dbReference>
<dbReference type="InterPro" id="IPR008949">
    <property type="entry name" value="Isoprenoid_synthase_dom_sf"/>
</dbReference>
<dbReference type="Pfam" id="PF03936">
    <property type="entry name" value="Terpene_synth_C"/>
    <property type="match status" value="1"/>
</dbReference>